<dbReference type="OrthoDB" id="9805336at2"/>
<dbReference type="RefSeq" id="WP_130540138.1">
    <property type="nucleotide sequence ID" value="NZ_CP042431.1"/>
</dbReference>
<keyword evidence="3 5" id="KW-0472">Membrane</keyword>
<dbReference type="PANTHER" id="PTHR30329:SF21">
    <property type="entry name" value="LIPOPROTEIN YIAD-RELATED"/>
    <property type="match status" value="1"/>
</dbReference>
<dbReference type="GO" id="GO:0005509">
    <property type="term" value="F:calcium ion binding"/>
    <property type="evidence" value="ECO:0007669"/>
    <property type="project" value="InterPro"/>
</dbReference>
<keyword evidence="9" id="KW-1185">Reference proteome</keyword>
<sequence length="739" mass="80950">MKKHYLVFCFLLTITGTIQSQTFPGYRTGNYTGVNGVVFNPANIADNRYKWDVNIFAINGFAGTDQSGLRFKDITRSFNADSLKSRLLTGNDHINSLAYVDILGPSVMFGITPKTSLAFTTRSRVFANGSDINGNLANALINGGTTTTDLPFSIDNNNMLVHATGWTEIGASVGQVLTPKNSRNFFKAGISLKYLAGTADSYLSANNFSGTINGSGNNYLTGTTGSLSLNTTDANFSDYKFKDFFKFNGHGVSGDIGFVYEWRPAADYSMYETDRFANKYKLKIAASLLDVGRINFNRSNNEAANYTVNIPESEAFELNRFKDKSVKEYKSILDESPYFSGTPVSNSYKITLPTTIHAEIDYMIGSGFGVNAAGQFTTNKKNSLSLYYYNAYSLTPRWENSLFSVEIPMSYNELTQFNAGLAFRVGPFFIGSGTALSALVHDSRQADLHVGFHFGMTHKKKIKPDRDRDGVYDDVDKCPDIAGLARYDGCPIPDTDGDGINDEMDSCKTLPGVERYNGCPVPDTDGDGINDEEDSCKDVSGLKKFNGCPDTDGDNIMDKDDKCPTVAGTEKYGGCPVPDTDKDGVNDDDDLCPNEPGPASSRGCPVEKIVVQITADFKNILFDFGKATIRSESDSILSKAARTMTEQIGNSDFYIDGYTDNKGSAAFNKKLSTARAQAVANALIVNGVDKSRIKVRGFGKDNPICDNKTEEGRQCNRRVEVVIRNVNQKEEQKSIRINP</sequence>
<dbReference type="InterPro" id="IPR006665">
    <property type="entry name" value="OmpA-like"/>
</dbReference>
<feature type="signal peptide" evidence="6">
    <location>
        <begin position="1"/>
        <end position="20"/>
    </location>
</feature>
<dbReference type="SUPFAM" id="SSF103647">
    <property type="entry name" value="TSP type-3 repeat"/>
    <property type="match status" value="2"/>
</dbReference>
<evidence type="ECO:0000256" key="5">
    <source>
        <dbReference type="PROSITE-ProRule" id="PRU00473"/>
    </source>
</evidence>
<dbReference type="PROSITE" id="PS51123">
    <property type="entry name" value="OMPA_2"/>
    <property type="match status" value="1"/>
</dbReference>
<dbReference type="InterPro" id="IPR003367">
    <property type="entry name" value="Thrombospondin_3-like_rpt"/>
</dbReference>
<evidence type="ECO:0000256" key="1">
    <source>
        <dbReference type="ARBA" id="ARBA00004442"/>
    </source>
</evidence>
<comment type="caution">
    <text evidence="8">The sequence shown here is derived from an EMBL/GenBank/DDBJ whole genome shotgun (WGS) entry which is preliminary data.</text>
</comment>
<organism evidence="8 9">
    <name type="scientific">Pseudobacter ginsenosidimutans</name>
    <dbReference type="NCBI Taxonomy" id="661488"/>
    <lineage>
        <taxon>Bacteria</taxon>
        <taxon>Pseudomonadati</taxon>
        <taxon>Bacteroidota</taxon>
        <taxon>Chitinophagia</taxon>
        <taxon>Chitinophagales</taxon>
        <taxon>Chitinophagaceae</taxon>
        <taxon>Pseudobacter</taxon>
    </lineage>
</organism>
<keyword evidence="4" id="KW-0998">Cell outer membrane</keyword>
<evidence type="ECO:0000256" key="4">
    <source>
        <dbReference type="ARBA" id="ARBA00023237"/>
    </source>
</evidence>
<dbReference type="Gene3D" id="4.10.1080.10">
    <property type="entry name" value="TSP type-3 repeat"/>
    <property type="match status" value="1"/>
</dbReference>
<dbReference type="EMBL" id="SGXA01000001">
    <property type="protein sequence ID" value="RZS75796.1"/>
    <property type="molecule type" value="Genomic_DNA"/>
</dbReference>
<dbReference type="CDD" id="cd07185">
    <property type="entry name" value="OmpA_C-like"/>
    <property type="match status" value="1"/>
</dbReference>
<comment type="subcellular location">
    <subcellularLocation>
        <location evidence="1">Cell outer membrane</location>
    </subcellularLocation>
</comment>
<evidence type="ECO:0000259" key="7">
    <source>
        <dbReference type="PROSITE" id="PS51123"/>
    </source>
</evidence>
<accession>A0A4Q7N472</accession>
<feature type="domain" description="OmpA-like" evidence="7">
    <location>
        <begin position="609"/>
        <end position="727"/>
    </location>
</feature>
<evidence type="ECO:0000256" key="6">
    <source>
        <dbReference type="SAM" id="SignalP"/>
    </source>
</evidence>
<feature type="chain" id="PRO_5020908008" evidence="6">
    <location>
        <begin position="21"/>
        <end position="739"/>
    </location>
</feature>
<dbReference type="PRINTS" id="PR01021">
    <property type="entry name" value="OMPADOMAIN"/>
</dbReference>
<name>A0A4Q7N472_9BACT</name>
<dbReference type="GO" id="GO:0009279">
    <property type="term" value="C:cell outer membrane"/>
    <property type="evidence" value="ECO:0007669"/>
    <property type="project" value="UniProtKB-SubCell"/>
</dbReference>
<proteinExistence type="predicted"/>
<gene>
    <name evidence="8" type="ORF">EV199_1670</name>
</gene>
<dbReference type="Pfam" id="PF02412">
    <property type="entry name" value="TSP_3"/>
    <property type="match status" value="2"/>
</dbReference>
<dbReference type="InterPro" id="IPR006664">
    <property type="entry name" value="OMP_bac"/>
</dbReference>
<dbReference type="PANTHER" id="PTHR30329">
    <property type="entry name" value="STATOR ELEMENT OF FLAGELLAR MOTOR COMPLEX"/>
    <property type="match status" value="1"/>
</dbReference>
<evidence type="ECO:0000256" key="2">
    <source>
        <dbReference type="ARBA" id="ARBA00022729"/>
    </source>
</evidence>
<protein>
    <submittedName>
        <fullName evidence="8">Outer membrane protein OmpA-like peptidoglycan-associated protein</fullName>
    </submittedName>
</protein>
<reference evidence="8 9" key="1">
    <citation type="submission" date="2019-02" db="EMBL/GenBank/DDBJ databases">
        <title>Genomic Encyclopedia of Type Strains, Phase IV (KMG-IV): sequencing the most valuable type-strain genomes for metagenomic binning, comparative biology and taxonomic classification.</title>
        <authorList>
            <person name="Goeker M."/>
        </authorList>
    </citation>
    <scope>NUCLEOTIDE SEQUENCE [LARGE SCALE GENOMIC DNA]</scope>
    <source>
        <strain evidence="8 9">DSM 18116</strain>
    </source>
</reference>
<evidence type="ECO:0000313" key="8">
    <source>
        <dbReference type="EMBL" id="RZS75796.1"/>
    </source>
</evidence>
<dbReference type="InterPro" id="IPR050330">
    <property type="entry name" value="Bact_OuterMem_StrucFunc"/>
</dbReference>
<dbReference type="Gene3D" id="3.30.1330.60">
    <property type="entry name" value="OmpA-like domain"/>
    <property type="match status" value="1"/>
</dbReference>
<evidence type="ECO:0000313" key="9">
    <source>
        <dbReference type="Proteomes" id="UP000293874"/>
    </source>
</evidence>
<dbReference type="GO" id="GO:0007155">
    <property type="term" value="P:cell adhesion"/>
    <property type="evidence" value="ECO:0007669"/>
    <property type="project" value="InterPro"/>
</dbReference>
<dbReference type="InterPro" id="IPR036737">
    <property type="entry name" value="OmpA-like_sf"/>
</dbReference>
<dbReference type="AlphaFoldDB" id="A0A4Q7N472"/>
<keyword evidence="2 6" id="KW-0732">Signal</keyword>
<evidence type="ECO:0000256" key="3">
    <source>
        <dbReference type="ARBA" id="ARBA00023136"/>
    </source>
</evidence>
<dbReference type="InterPro" id="IPR028974">
    <property type="entry name" value="TSP_type-3_rpt"/>
</dbReference>
<dbReference type="Pfam" id="PF00691">
    <property type="entry name" value="OmpA"/>
    <property type="match status" value="1"/>
</dbReference>
<dbReference type="SUPFAM" id="SSF103088">
    <property type="entry name" value="OmpA-like"/>
    <property type="match status" value="1"/>
</dbReference>
<dbReference type="Proteomes" id="UP000293874">
    <property type="component" value="Unassembled WGS sequence"/>
</dbReference>